<dbReference type="Pfam" id="PF00696">
    <property type="entry name" value="AA_kinase"/>
    <property type="match status" value="1"/>
</dbReference>
<accession>A0A8A4TWD0</accession>
<dbReference type="GO" id="GO:0042450">
    <property type="term" value="P:L-arginine biosynthetic process via ornithine"/>
    <property type="evidence" value="ECO:0007669"/>
    <property type="project" value="UniProtKB-UniRule"/>
</dbReference>
<evidence type="ECO:0000256" key="5">
    <source>
        <dbReference type="ARBA" id="ARBA00022741"/>
    </source>
</evidence>
<evidence type="ECO:0000256" key="8">
    <source>
        <dbReference type="ARBA" id="ARBA00048141"/>
    </source>
</evidence>
<feature type="binding site" evidence="9">
    <location>
        <position position="160"/>
    </location>
    <ligand>
        <name>substrate</name>
    </ligand>
</feature>
<evidence type="ECO:0000256" key="7">
    <source>
        <dbReference type="ARBA" id="ARBA00022840"/>
    </source>
</evidence>
<evidence type="ECO:0000256" key="1">
    <source>
        <dbReference type="ARBA" id="ARBA00004828"/>
    </source>
</evidence>
<dbReference type="EC" id="2.7.2.8" evidence="9"/>
<keyword evidence="7 9" id="KW-0067">ATP-binding</keyword>
<feature type="binding site" evidence="9">
    <location>
        <position position="61"/>
    </location>
    <ligand>
        <name>substrate</name>
    </ligand>
</feature>
<dbReference type="KEGG" id="scor:J3U87_15190"/>
<dbReference type="Proteomes" id="UP000663929">
    <property type="component" value="Chromosome"/>
</dbReference>
<dbReference type="PIRSF" id="PIRSF000728">
    <property type="entry name" value="NAGK"/>
    <property type="match status" value="1"/>
</dbReference>
<keyword evidence="9" id="KW-0963">Cytoplasm</keyword>
<evidence type="ECO:0000256" key="3">
    <source>
        <dbReference type="ARBA" id="ARBA00022605"/>
    </source>
</evidence>
<feature type="binding site" evidence="9">
    <location>
        <begin position="39"/>
        <end position="40"/>
    </location>
    <ligand>
        <name>substrate</name>
    </ligand>
</feature>
<keyword evidence="3 9" id="KW-0028">Amino-acid biosynthesis</keyword>
<dbReference type="GO" id="GO:0005524">
    <property type="term" value="F:ATP binding"/>
    <property type="evidence" value="ECO:0007669"/>
    <property type="project" value="UniProtKB-UniRule"/>
</dbReference>
<keyword evidence="12" id="KW-1185">Reference proteome</keyword>
<keyword evidence="6 9" id="KW-0418">Kinase</keyword>
<evidence type="ECO:0000256" key="4">
    <source>
        <dbReference type="ARBA" id="ARBA00022679"/>
    </source>
</evidence>
<dbReference type="EMBL" id="CP071793">
    <property type="protein sequence ID" value="QTD53793.1"/>
    <property type="molecule type" value="Genomic_DNA"/>
</dbReference>
<organism evidence="11 12">
    <name type="scientific">Sulfidibacter corallicola</name>
    <dbReference type="NCBI Taxonomy" id="2818388"/>
    <lineage>
        <taxon>Bacteria</taxon>
        <taxon>Pseudomonadati</taxon>
        <taxon>Acidobacteriota</taxon>
        <taxon>Holophagae</taxon>
        <taxon>Acanthopleuribacterales</taxon>
        <taxon>Acanthopleuribacteraceae</taxon>
        <taxon>Sulfidibacter</taxon>
    </lineage>
</organism>
<keyword evidence="5 9" id="KW-0547">Nucleotide-binding</keyword>
<comment type="subcellular location">
    <subcellularLocation>
        <location evidence="9">Cytoplasm</location>
    </subcellularLocation>
</comment>
<evidence type="ECO:0000256" key="2">
    <source>
        <dbReference type="ARBA" id="ARBA00022571"/>
    </source>
</evidence>
<dbReference type="GO" id="GO:0003991">
    <property type="term" value="F:acetylglutamate kinase activity"/>
    <property type="evidence" value="ECO:0007669"/>
    <property type="project" value="UniProtKB-UniRule"/>
</dbReference>
<comment type="function">
    <text evidence="9">Catalyzes the ATP-dependent phosphorylation of N-acetyl-L-glutamate.</text>
</comment>
<protein>
    <recommendedName>
        <fullName evidence="9">Acetylglutamate kinase</fullName>
        <ecNumber evidence="9">2.7.2.8</ecNumber>
    </recommendedName>
    <alternativeName>
        <fullName evidence="9">N-acetyl-L-glutamate 5-phosphotransferase</fullName>
    </alternativeName>
    <alternativeName>
        <fullName evidence="9">NAG kinase</fullName>
        <shortName evidence="9">NAGK</shortName>
    </alternativeName>
</protein>
<evidence type="ECO:0000256" key="6">
    <source>
        <dbReference type="ARBA" id="ARBA00022777"/>
    </source>
</evidence>
<dbReference type="HAMAP" id="MF_00082">
    <property type="entry name" value="ArgB"/>
    <property type="match status" value="1"/>
</dbReference>
<proteinExistence type="inferred from homology"/>
<dbReference type="InterPro" id="IPR037528">
    <property type="entry name" value="ArgB"/>
</dbReference>
<reference evidence="11" key="1">
    <citation type="submission" date="2021-03" db="EMBL/GenBank/DDBJ databases">
        <title>Acanthopleuribacteraceae sp. M133.</title>
        <authorList>
            <person name="Wang G."/>
        </authorList>
    </citation>
    <scope>NUCLEOTIDE SEQUENCE</scope>
    <source>
        <strain evidence="11">M133</strain>
    </source>
</reference>
<dbReference type="PANTHER" id="PTHR23342:SF0">
    <property type="entry name" value="N-ACETYLGLUTAMATE SYNTHASE, MITOCHONDRIAL"/>
    <property type="match status" value="1"/>
</dbReference>
<dbReference type="CDD" id="cd04238">
    <property type="entry name" value="AAK_NAGK-like"/>
    <property type="match status" value="1"/>
</dbReference>
<dbReference type="InterPro" id="IPR004662">
    <property type="entry name" value="AcgluKinase_fam"/>
</dbReference>
<dbReference type="AlphaFoldDB" id="A0A8A4TWD0"/>
<evidence type="ECO:0000313" key="12">
    <source>
        <dbReference type="Proteomes" id="UP000663929"/>
    </source>
</evidence>
<dbReference type="SUPFAM" id="SSF53633">
    <property type="entry name" value="Carbamate kinase-like"/>
    <property type="match status" value="1"/>
</dbReference>
<dbReference type="RefSeq" id="WP_237383893.1">
    <property type="nucleotide sequence ID" value="NZ_CP071793.1"/>
</dbReference>
<name>A0A8A4TWD0_SULCO</name>
<sequence length="248" mass="26032">MLIDVFKLGGGESENQTFLQSFAAELKERSQPFVVVHGGGREVARLQQLLGIVPRYVAGLRVTDATTLKLVEMVLVGEVNKRLVRLFNDAGLNALGLSGADMRLLRARKMLIQENGVPADLGYVGEITGINTDFLHALLAQGVTPVIAPVAYGEDGCAYNVNADQVAVAVAKALGAAGLSFITDVPGVLGESGLPMTSLSLTEAQDAIRDGIVRDGMIPKVKAAAAGVVEGIPHVSIGRATTATRVYR</sequence>
<comment type="catalytic activity">
    <reaction evidence="8 9">
        <text>N-acetyl-L-glutamate + ATP = N-acetyl-L-glutamyl 5-phosphate + ADP</text>
        <dbReference type="Rhea" id="RHEA:14629"/>
        <dbReference type="ChEBI" id="CHEBI:30616"/>
        <dbReference type="ChEBI" id="CHEBI:44337"/>
        <dbReference type="ChEBI" id="CHEBI:57936"/>
        <dbReference type="ChEBI" id="CHEBI:456216"/>
        <dbReference type="EC" id="2.7.2.8"/>
    </reaction>
</comment>
<keyword evidence="2 9" id="KW-0055">Arginine biosynthesis</keyword>
<dbReference type="UniPathway" id="UPA00068">
    <property type="reaction ID" value="UER00107"/>
</dbReference>
<feature type="domain" description="Aspartate/glutamate/uridylate kinase" evidence="10">
    <location>
        <begin position="6"/>
        <end position="233"/>
    </location>
</feature>
<dbReference type="GO" id="GO:0005737">
    <property type="term" value="C:cytoplasm"/>
    <property type="evidence" value="ECO:0007669"/>
    <property type="project" value="UniProtKB-SubCell"/>
</dbReference>
<dbReference type="InterPro" id="IPR001048">
    <property type="entry name" value="Asp/Glu/Uridylate_kinase"/>
</dbReference>
<feature type="site" description="Transition state stabilizer" evidence="9">
    <location>
        <position position="220"/>
    </location>
</feature>
<dbReference type="InterPro" id="IPR036393">
    <property type="entry name" value="AceGlu_kinase-like_sf"/>
</dbReference>
<comment type="pathway">
    <text evidence="1 9">Amino-acid biosynthesis; L-arginine biosynthesis; N(2)-acetyl-L-ornithine from L-glutamate: step 2/4.</text>
</comment>
<gene>
    <name evidence="9 11" type="primary">argB</name>
    <name evidence="11" type="ORF">J3U87_15190</name>
</gene>
<comment type="similarity">
    <text evidence="9">Belongs to the acetylglutamate kinase family. ArgB subfamily.</text>
</comment>
<evidence type="ECO:0000313" key="11">
    <source>
        <dbReference type="EMBL" id="QTD53793.1"/>
    </source>
</evidence>
<evidence type="ECO:0000256" key="9">
    <source>
        <dbReference type="HAMAP-Rule" id="MF_00082"/>
    </source>
</evidence>
<dbReference type="PANTHER" id="PTHR23342">
    <property type="entry name" value="N-ACETYLGLUTAMATE SYNTHASE"/>
    <property type="match status" value="1"/>
</dbReference>
<feature type="site" description="Transition state stabilizer" evidence="9">
    <location>
        <position position="7"/>
    </location>
</feature>
<keyword evidence="4 9" id="KW-0808">Transferase</keyword>
<dbReference type="NCBIfam" id="TIGR00761">
    <property type="entry name" value="argB"/>
    <property type="match status" value="1"/>
</dbReference>
<evidence type="ECO:0000259" key="10">
    <source>
        <dbReference type="Pfam" id="PF00696"/>
    </source>
</evidence>
<dbReference type="Gene3D" id="3.40.1160.10">
    <property type="entry name" value="Acetylglutamate kinase-like"/>
    <property type="match status" value="1"/>
</dbReference>